<evidence type="ECO:0008006" key="3">
    <source>
        <dbReference type="Google" id="ProtNLM"/>
    </source>
</evidence>
<name>A0A6P1DT27_9GAMM</name>
<gene>
    <name evidence="1" type="ORF">G3480_13245</name>
</gene>
<evidence type="ECO:0000313" key="1">
    <source>
        <dbReference type="EMBL" id="NEX21268.1"/>
    </source>
</evidence>
<sequence length="299" mass="33273">MSVQPSDGPGLDTDQLPLNFPQTFLPDRRLLGKLLVFAEGNGGGDKESIGAATGIPTGKSTGKVEPMIHYARGMGMVRASRTAGVWRLGLTPLGRIVRREDPFLSEPLTLWLLHLLLSRRWGREAPAVGVADAWFAFFAEGRFRLGPRFSPSEALDFLTARHGEKRSLKSLSTLVPRMYQEDSSFAAIPVLTLDASAQETVFVRGEAPVERAFFPAYAACLFLLWDEQFSGDRQLAFRDVERETRLLSLLGWSDAQATRWLDWMADKGLVQIDRYTGDAVLLRLRETGEVVDALYSELL</sequence>
<dbReference type="EMBL" id="JAAIJR010000049">
    <property type="protein sequence ID" value="NEX21268.1"/>
    <property type="molecule type" value="Genomic_DNA"/>
</dbReference>
<reference evidence="2" key="1">
    <citation type="journal article" date="2020" name="Microbiol. Resour. Announc.">
        <title>Draft Genome Sequences of Thiorhodococcus mannitoliphagus and Thiorhodococcus minor, Purple Sulfur Photosynthetic Bacteria in the Gammaproteobacterial Family Chromatiaceae.</title>
        <authorList>
            <person name="Aviles F.A."/>
            <person name="Meyer T.E."/>
            <person name="Kyndt J.A."/>
        </authorList>
    </citation>
    <scope>NUCLEOTIDE SEQUENCE [LARGE SCALE GENOMIC DNA]</scope>
    <source>
        <strain evidence="2">DSM 18266</strain>
    </source>
</reference>
<dbReference type="Proteomes" id="UP000471640">
    <property type="component" value="Unassembled WGS sequence"/>
</dbReference>
<reference evidence="1 2" key="2">
    <citation type="submission" date="2020-02" db="EMBL/GenBank/DDBJ databases">
        <title>Genome sequences of Thiorhodococcus mannitoliphagus and Thiorhodococcus minor, purple sulfur photosynthetic bacteria in the gammaproteobacterial family, Chromatiaceae.</title>
        <authorList>
            <person name="Aviles F.A."/>
            <person name="Meyer T.E."/>
            <person name="Kyndt J.A."/>
        </authorList>
    </citation>
    <scope>NUCLEOTIDE SEQUENCE [LARGE SCALE GENOMIC DNA]</scope>
    <source>
        <strain evidence="1 2">DSM 18266</strain>
    </source>
</reference>
<comment type="caution">
    <text evidence="1">The sequence shown here is derived from an EMBL/GenBank/DDBJ whole genome shotgun (WGS) entry which is preliminary data.</text>
</comment>
<evidence type="ECO:0000313" key="2">
    <source>
        <dbReference type="Proteomes" id="UP000471640"/>
    </source>
</evidence>
<accession>A0A6P1DT27</accession>
<dbReference type="AlphaFoldDB" id="A0A6P1DT27"/>
<protein>
    <recommendedName>
        <fullName evidence="3">DUF4007 family protein</fullName>
    </recommendedName>
</protein>
<organism evidence="1 2">
    <name type="scientific">Thiorhodococcus mannitoliphagus</name>
    <dbReference type="NCBI Taxonomy" id="329406"/>
    <lineage>
        <taxon>Bacteria</taxon>
        <taxon>Pseudomonadati</taxon>
        <taxon>Pseudomonadota</taxon>
        <taxon>Gammaproteobacteria</taxon>
        <taxon>Chromatiales</taxon>
        <taxon>Chromatiaceae</taxon>
        <taxon>Thiorhodococcus</taxon>
    </lineage>
</organism>
<keyword evidence="2" id="KW-1185">Reference proteome</keyword>
<proteinExistence type="predicted"/>